<dbReference type="Pfam" id="PF16811">
    <property type="entry name" value="TAtT"/>
    <property type="match status" value="1"/>
</dbReference>
<feature type="transmembrane region" description="Helical" evidence="1">
    <location>
        <begin position="12"/>
        <end position="31"/>
    </location>
</feature>
<dbReference type="AlphaFoldDB" id="A0A381NY59"/>
<keyword evidence="1" id="KW-1133">Transmembrane helix</keyword>
<sequence length="289" mass="33250">MAESHRIWSQKLSGIFLFILFTTACTPAYLVRNQPNLAENIYALKVDRIEKQVARNPDNPDLLLKAVTNLTIYSYGFLMEEADREVVINYQQGKKLYHRAQNIFNRAKDYGLRGIKFHYPGFDSLMEATKMESFTFKKKDVPFFYWTAAAWGGAISSSRGDLDYVIELPKVGWLLERAIDVDSDWNKGALYSAMISYSMKRPDQVGKGEKLARLYFNKAIESSGGHDCSPYVTLAELVSVNNQDHKEFEELLKKALTIDIDIDPELKLSNIISQSRARWLLEQKEELFY</sequence>
<evidence type="ECO:0000313" key="2">
    <source>
        <dbReference type="EMBL" id="SUZ58393.1"/>
    </source>
</evidence>
<organism evidence="2">
    <name type="scientific">marine metagenome</name>
    <dbReference type="NCBI Taxonomy" id="408172"/>
    <lineage>
        <taxon>unclassified sequences</taxon>
        <taxon>metagenomes</taxon>
        <taxon>ecological metagenomes</taxon>
    </lineage>
</organism>
<dbReference type="InterPro" id="IPR031823">
    <property type="entry name" value="TatT"/>
</dbReference>
<proteinExistence type="predicted"/>
<protein>
    <submittedName>
        <fullName evidence="2">Uncharacterized protein</fullName>
    </submittedName>
</protein>
<keyword evidence="1" id="KW-0812">Transmembrane</keyword>
<gene>
    <name evidence="2" type="ORF">METZ01_LOCUS11247</name>
</gene>
<accession>A0A381NY59</accession>
<dbReference type="InterPro" id="IPR038537">
    <property type="entry name" value="TatT_sf"/>
</dbReference>
<name>A0A381NY59_9ZZZZ</name>
<evidence type="ECO:0000256" key="1">
    <source>
        <dbReference type="SAM" id="Phobius"/>
    </source>
</evidence>
<reference evidence="2" key="1">
    <citation type="submission" date="2018-05" db="EMBL/GenBank/DDBJ databases">
        <authorList>
            <person name="Lanie J.A."/>
            <person name="Ng W.-L."/>
            <person name="Kazmierczak K.M."/>
            <person name="Andrzejewski T.M."/>
            <person name="Davidsen T.M."/>
            <person name="Wayne K.J."/>
            <person name="Tettelin H."/>
            <person name="Glass J.I."/>
            <person name="Rusch D."/>
            <person name="Podicherti R."/>
            <person name="Tsui H.-C.T."/>
            <person name="Winkler M.E."/>
        </authorList>
    </citation>
    <scope>NUCLEOTIDE SEQUENCE</scope>
</reference>
<dbReference type="Gene3D" id="1.25.40.920">
    <property type="entry name" value="TRAP transporter T-component"/>
    <property type="match status" value="1"/>
</dbReference>
<dbReference type="PROSITE" id="PS51257">
    <property type="entry name" value="PROKAR_LIPOPROTEIN"/>
    <property type="match status" value="1"/>
</dbReference>
<dbReference type="EMBL" id="UINC01000617">
    <property type="protein sequence ID" value="SUZ58393.1"/>
    <property type="molecule type" value="Genomic_DNA"/>
</dbReference>
<keyword evidence="1" id="KW-0472">Membrane</keyword>